<evidence type="ECO:0000256" key="1">
    <source>
        <dbReference type="SAM" id="Phobius"/>
    </source>
</evidence>
<proteinExistence type="predicted"/>
<sequence length="109" mass="12654">MKAKCIWFIGSKESWPSKFRFFLIFIFYFLFKIVLTLHVAMWASSQWLSPLVTSGPIFASPIRIRGNLLGIIMFFWLPGRTIISMSPWNPNTQLTFRFSKSGSFASFCL</sequence>
<feature type="transmembrane region" description="Helical" evidence="1">
    <location>
        <begin position="21"/>
        <end position="43"/>
    </location>
</feature>
<dbReference type="EMBL" id="GISG01113581">
    <property type="protein sequence ID" value="MBA4639408.1"/>
    <property type="molecule type" value="Transcribed_RNA"/>
</dbReference>
<reference evidence="2" key="1">
    <citation type="journal article" date="2013" name="J. Plant Res.">
        <title>Effect of fungi and light on seed germination of three Opuntia species from semiarid lands of central Mexico.</title>
        <authorList>
            <person name="Delgado-Sanchez P."/>
            <person name="Jimenez-Bremont J.F."/>
            <person name="Guerrero-Gonzalez Mde L."/>
            <person name="Flores J."/>
        </authorList>
    </citation>
    <scope>NUCLEOTIDE SEQUENCE</scope>
    <source>
        <tissue evidence="2">Cladode</tissue>
    </source>
</reference>
<evidence type="ECO:0000313" key="2">
    <source>
        <dbReference type="EMBL" id="MBA4639408.1"/>
    </source>
</evidence>
<dbReference type="AlphaFoldDB" id="A0A7C9DIM8"/>
<accession>A0A7C9DIM8</accession>
<keyword evidence="1" id="KW-0472">Membrane</keyword>
<feature type="transmembrane region" description="Helical" evidence="1">
    <location>
        <begin position="55"/>
        <end position="77"/>
    </location>
</feature>
<protein>
    <submittedName>
        <fullName evidence="2">Uncharacterized protein</fullName>
    </submittedName>
</protein>
<keyword evidence="1" id="KW-0812">Transmembrane</keyword>
<name>A0A7C9DIM8_OPUST</name>
<keyword evidence="1" id="KW-1133">Transmembrane helix</keyword>
<reference evidence="2" key="2">
    <citation type="submission" date="2020-07" db="EMBL/GenBank/DDBJ databases">
        <authorList>
            <person name="Vera ALvarez R."/>
            <person name="Arias-Moreno D.M."/>
            <person name="Jimenez-Jacinto V."/>
            <person name="Jimenez-Bremont J.F."/>
            <person name="Swaminathan K."/>
            <person name="Moose S.P."/>
            <person name="Guerrero-Gonzalez M.L."/>
            <person name="Marino-Ramirez L."/>
            <person name="Landsman D."/>
            <person name="Rodriguez-Kessler M."/>
            <person name="Delgado-Sanchez P."/>
        </authorList>
    </citation>
    <scope>NUCLEOTIDE SEQUENCE</scope>
    <source>
        <tissue evidence="2">Cladode</tissue>
    </source>
</reference>
<organism evidence="2">
    <name type="scientific">Opuntia streptacantha</name>
    <name type="common">Prickly pear cactus</name>
    <name type="synonym">Opuntia cardona</name>
    <dbReference type="NCBI Taxonomy" id="393608"/>
    <lineage>
        <taxon>Eukaryota</taxon>
        <taxon>Viridiplantae</taxon>
        <taxon>Streptophyta</taxon>
        <taxon>Embryophyta</taxon>
        <taxon>Tracheophyta</taxon>
        <taxon>Spermatophyta</taxon>
        <taxon>Magnoliopsida</taxon>
        <taxon>eudicotyledons</taxon>
        <taxon>Gunneridae</taxon>
        <taxon>Pentapetalae</taxon>
        <taxon>Caryophyllales</taxon>
        <taxon>Cactineae</taxon>
        <taxon>Cactaceae</taxon>
        <taxon>Opuntioideae</taxon>
        <taxon>Opuntia</taxon>
    </lineage>
</organism>